<evidence type="ECO:0000256" key="1">
    <source>
        <dbReference type="ARBA" id="ARBA00009085"/>
    </source>
</evidence>
<keyword evidence="2" id="KW-0833">Ubl conjugation pathway</keyword>
<dbReference type="Gene3D" id="3.90.70.10">
    <property type="entry name" value="Cysteine proteinases"/>
    <property type="match status" value="1"/>
</dbReference>
<proteinExistence type="inferred from homology"/>
<dbReference type="GO" id="GO:0005829">
    <property type="term" value="C:cytosol"/>
    <property type="evidence" value="ECO:0007669"/>
    <property type="project" value="TreeGrafter"/>
</dbReference>
<organism evidence="4 5">
    <name type="scientific">Daphnia galeata</name>
    <dbReference type="NCBI Taxonomy" id="27404"/>
    <lineage>
        <taxon>Eukaryota</taxon>
        <taxon>Metazoa</taxon>
        <taxon>Ecdysozoa</taxon>
        <taxon>Arthropoda</taxon>
        <taxon>Crustacea</taxon>
        <taxon>Branchiopoda</taxon>
        <taxon>Diplostraca</taxon>
        <taxon>Cladocera</taxon>
        <taxon>Anomopoda</taxon>
        <taxon>Daphniidae</taxon>
        <taxon>Daphnia</taxon>
    </lineage>
</organism>
<comment type="similarity">
    <text evidence="1 2">Belongs to the peptidase C19 family.</text>
</comment>
<dbReference type="GO" id="GO:0005634">
    <property type="term" value="C:nucleus"/>
    <property type="evidence" value="ECO:0007669"/>
    <property type="project" value="TreeGrafter"/>
</dbReference>
<comment type="catalytic activity">
    <reaction evidence="2">
        <text>Thiol-dependent hydrolysis of ester, thioester, amide, peptide and isopeptide bonds formed by the C-terminal Gly of ubiquitin (a 76-residue protein attached to proteins as an intracellular targeting signal).</text>
        <dbReference type="EC" id="3.4.19.12"/>
    </reaction>
</comment>
<dbReference type="GO" id="GO:0016579">
    <property type="term" value="P:protein deubiquitination"/>
    <property type="evidence" value="ECO:0007669"/>
    <property type="project" value="InterPro"/>
</dbReference>
<dbReference type="Proteomes" id="UP000789390">
    <property type="component" value="Unassembled WGS sequence"/>
</dbReference>
<keyword evidence="5" id="KW-1185">Reference proteome</keyword>
<keyword evidence="2" id="KW-0645">Protease</keyword>
<dbReference type="InterPro" id="IPR001394">
    <property type="entry name" value="Peptidase_C19_UCH"/>
</dbReference>
<comment type="caution">
    <text evidence="4">The sequence shown here is derived from an EMBL/GenBank/DDBJ whole genome shotgun (WGS) entry which is preliminary data.</text>
</comment>
<dbReference type="EMBL" id="CAKKLH010000031">
    <property type="protein sequence ID" value="CAH0100084.1"/>
    <property type="molecule type" value="Genomic_DNA"/>
</dbReference>
<keyword evidence="2" id="KW-0378">Hydrolase</keyword>
<dbReference type="InterPro" id="IPR038765">
    <property type="entry name" value="Papain-like_cys_pep_sf"/>
</dbReference>
<dbReference type="InterPro" id="IPR028889">
    <property type="entry name" value="USP"/>
</dbReference>
<dbReference type="GO" id="GO:0004843">
    <property type="term" value="F:cysteine-type deubiquitinase activity"/>
    <property type="evidence" value="ECO:0007669"/>
    <property type="project" value="UniProtKB-UniRule"/>
</dbReference>
<name>A0A8J2RC63_9CRUS</name>
<accession>A0A8J2RC63</accession>
<dbReference type="PANTHER" id="PTHR24006">
    <property type="entry name" value="UBIQUITIN CARBOXYL-TERMINAL HYDROLASE"/>
    <property type="match status" value="1"/>
</dbReference>
<sequence length="807" mass="91998">MELDDSKESFLYRVIKNMENQGLPSTRVARYFSIPQSDSVPTSSKNNTDNPPVGLRNLGSTCWFNVAVQVLYHIPAFRQMILEFKVPPRSTVLIPSMDVLVGLQELFLSITFSDKKLIDPTRAVNSIGKLLGQGLGQQDACEFLGVVLNRIREINPLVIEQLFIGSCTSTNSIESLNIPHQEFMQYTVQVNEDATLLDLLENSLKNHSSSLKIDSAHILHSMMPLDHHKLCFNNLPPVFLIDLCRLVSGTNPTELIKSNHKMTFPSLVFMDRFMSENSEQVLRLDGLLENISSSKKKLEKNFKSLEYLHQNVPQLQNLYENYQETVGNTSVNFDLLRSLNQTWEIEIQSKMNEHHLQSQQLKQQLEHIRSREIHICRPYQLHAVLVHAGKSDGGHYWIYVWDSQQNHWYHIDDNFTRQVTWDIIVNTSFGGANQESSAHCLVYLDVPKTCSLLNMKEEYDIGPMDVLRYLKDHTDVRTRHSAYGKSQTIAAVRATIASYSREMDPSVLLFRALDSERQRLFSVCQESMSHNGEEERLLHFGVYLLANQVEFEPFVYWALLQHFASFALLAEEGTSRFCTAARRMLAFVECSSTQEQKKLFIQWNTAYYQFRLIIRHVMNGITHVFSHNFSAAVPLAVKSLYLHHCLMTSSLGGSTMSVNPGIIHSLIEKSVTALSEELLESDLESVGELACSVLFDAIINWCEYADADNLEAARSSSRRIADNWSRQVKHHLGHAVECATASGLQTFAEIQKKLVKVESVLNQPEKGNQTPFDFKGHIPESPEDGEKLALKWKQMWQICTEQRILGP</sequence>
<gene>
    <name evidence="4" type="ORF">DGAL_LOCUS2257</name>
</gene>
<dbReference type="InterPro" id="IPR018200">
    <property type="entry name" value="USP_CS"/>
</dbReference>
<protein>
    <recommendedName>
        <fullName evidence="2">Ubiquitin carboxyl-terminal hydrolase</fullName>
        <ecNumber evidence="2">3.4.19.12</ecNumber>
    </recommendedName>
</protein>
<dbReference type="PROSITE" id="PS50235">
    <property type="entry name" value="USP_3"/>
    <property type="match status" value="1"/>
</dbReference>
<keyword evidence="2" id="KW-0788">Thiol protease</keyword>
<dbReference type="PANTHER" id="PTHR24006:SF944">
    <property type="entry name" value="UBIQUITIN CARBOXYL-TERMINAL HYDROLASE"/>
    <property type="match status" value="1"/>
</dbReference>
<dbReference type="OrthoDB" id="2420415at2759"/>
<dbReference type="Pfam" id="PF00443">
    <property type="entry name" value="UCH"/>
    <property type="match status" value="1"/>
</dbReference>
<evidence type="ECO:0000259" key="3">
    <source>
        <dbReference type="PROSITE" id="PS50235"/>
    </source>
</evidence>
<dbReference type="SUPFAM" id="SSF54001">
    <property type="entry name" value="Cysteine proteinases"/>
    <property type="match status" value="1"/>
</dbReference>
<dbReference type="EC" id="3.4.19.12" evidence="2"/>
<dbReference type="PROSITE" id="PS00973">
    <property type="entry name" value="USP_2"/>
    <property type="match status" value="1"/>
</dbReference>
<feature type="domain" description="USP" evidence="3">
    <location>
        <begin position="53"/>
        <end position="446"/>
    </location>
</feature>
<dbReference type="InterPro" id="IPR050164">
    <property type="entry name" value="Peptidase_C19"/>
</dbReference>
<dbReference type="PROSITE" id="PS00972">
    <property type="entry name" value="USP_1"/>
    <property type="match status" value="1"/>
</dbReference>
<dbReference type="AlphaFoldDB" id="A0A8J2RC63"/>
<dbReference type="GO" id="GO:0006508">
    <property type="term" value="P:proteolysis"/>
    <property type="evidence" value="ECO:0007669"/>
    <property type="project" value="UniProtKB-KW"/>
</dbReference>
<evidence type="ECO:0000313" key="4">
    <source>
        <dbReference type="EMBL" id="CAH0100084.1"/>
    </source>
</evidence>
<reference evidence="4" key="1">
    <citation type="submission" date="2021-11" db="EMBL/GenBank/DDBJ databases">
        <authorList>
            <person name="Schell T."/>
        </authorList>
    </citation>
    <scope>NUCLEOTIDE SEQUENCE</scope>
    <source>
        <strain evidence="4">M5</strain>
    </source>
</reference>
<evidence type="ECO:0000256" key="2">
    <source>
        <dbReference type="RuleBase" id="RU366025"/>
    </source>
</evidence>
<evidence type="ECO:0000313" key="5">
    <source>
        <dbReference type="Proteomes" id="UP000789390"/>
    </source>
</evidence>